<dbReference type="AlphaFoldDB" id="A0A3L6Q7I0"/>
<dbReference type="EMBL" id="PQIB02000013">
    <property type="protein sequence ID" value="RLM74060.1"/>
    <property type="molecule type" value="Genomic_DNA"/>
</dbReference>
<protein>
    <recommendedName>
        <fullName evidence="4">F-box associated domain-containing protein</fullName>
    </recommendedName>
</protein>
<evidence type="ECO:0000313" key="2">
    <source>
        <dbReference type="EMBL" id="RLM74060.1"/>
    </source>
</evidence>
<comment type="caution">
    <text evidence="2">The sequence shown here is derived from an EMBL/GenBank/DDBJ whole genome shotgun (WGS) entry which is preliminary data.</text>
</comment>
<keyword evidence="3" id="KW-1185">Reference proteome</keyword>
<dbReference type="PANTHER" id="PTHR31672:SF13">
    <property type="entry name" value="F-BOX PROTEIN CPR30-LIKE"/>
    <property type="match status" value="1"/>
</dbReference>
<organism evidence="2 3">
    <name type="scientific">Panicum miliaceum</name>
    <name type="common">Proso millet</name>
    <name type="synonym">Broomcorn millet</name>
    <dbReference type="NCBI Taxonomy" id="4540"/>
    <lineage>
        <taxon>Eukaryota</taxon>
        <taxon>Viridiplantae</taxon>
        <taxon>Streptophyta</taxon>
        <taxon>Embryophyta</taxon>
        <taxon>Tracheophyta</taxon>
        <taxon>Spermatophyta</taxon>
        <taxon>Magnoliopsida</taxon>
        <taxon>Liliopsida</taxon>
        <taxon>Poales</taxon>
        <taxon>Poaceae</taxon>
        <taxon>PACMAD clade</taxon>
        <taxon>Panicoideae</taxon>
        <taxon>Panicodae</taxon>
        <taxon>Paniceae</taxon>
        <taxon>Panicinae</taxon>
        <taxon>Panicum</taxon>
        <taxon>Panicum sect. Panicum</taxon>
    </lineage>
</organism>
<evidence type="ECO:0000313" key="3">
    <source>
        <dbReference type="Proteomes" id="UP000275267"/>
    </source>
</evidence>
<dbReference type="OrthoDB" id="693285at2759"/>
<gene>
    <name evidence="2" type="ORF">C2845_PM15G20230</name>
</gene>
<dbReference type="Proteomes" id="UP000275267">
    <property type="component" value="Unassembled WGS sequence"/>
</dbReference>
<proteinExistence type="predicted"/>
<reference evidence="3" key="1">
    <citation type="journal article" date="2019" name="Nat. Commun.">
        <title>The genome of broomcorn millet.</title>
        <authorList>
            <person name="Zou C."/>
            <person name="Miki D."/>
            <person name="Li D."/>
            <person name="Tang Q."/>
            <person name="Xiao L."/>
            <person name="Rajput S."/>
            <person name="Deng P."/>
            <person name="Jia W."/>
            <person name="Huang R."/>
            <person name="Zhang M."/>
            <person name="Sun Y."/>
            <person name="Hu J."/>
            <person name="Fu X."/>
            <person name="Schnable P.S."/>
            <person name="Li F."/>
            <person name="Zhang H."/>
            <person name="Feng B."/>
            <person name="Zhu X."/>
            <person name="Liu R."/>
            <person name="Schnable J.C."/>
            <person name="Zhu J.-K."/>
            <person name="Zhang H."/>
        </authorList>
    </citation>
    <scope>NUCLEOTIDE SEQUENCE [LARGE SCALE GENOMIC DNA]</scope>
</reference>
<dbReference type="PANTHER" id="PTHR31672">
    <property type="entry name" value="BNACNNG10540D PROTEIN"/>
    <property type="match status" value="1"/>
</dbReference>
<sequence>MDRKAEEDEIIAEDREKAAPSAPDHGKSKRPATDGSSDDAAGFCDSVIGTILAHQPARTAVACMALSRRHRRLIRSREFRSLRRLGAPLPRPHIAYVAKAPGRLGNWGRVSDFHGFHVAGAGLGGGDAPMRALAGVRYLKKQYISTCNGVVLLAAATKSKNPTCVRWNPAVADADKELAVPCPSRGSCRILGLGYGRRSETYKLLLWRRWRLECEPPKKLYSKELLVYTLGGAQEQPRSLMSLYLDGIIYILHDCTTSVVIAFDVDDETVTTIDMPGERDPDWPWHARAALWLLTADRRWEQRCVLGDEGHIDNEDDGPSADRCKFAGVWDCGGVLAMYLDFRIGDYDKLCMYHVANGEMFKAELPRDLTPEREDFALCWATSRRSCRQGA</sequence>
<accession>A0A3L6Q7I0</accession>
<dbReference type="InterPro" id="IPR050796">
    <property type="entry name" value="SCF_F-box_component"/>
</dbReference>
<evidence type="ECO:0008006" key="4">
    <source>
        <dbReference type="Google" id="ProtNLM"/>
    </source>
</evidence>
<feature type="region of interest" description="Disordered" evidence="1">
    <location>
        <begin position="1"/>
        <end position="38"/>
    </location>
</feature>
<dbReference type="STRING" id="4540.A0A3L6Q7I0"/>
<evidence type="ECO:0000256" key="1">
    <source>
        <dbReference type="SAM" id="MobiDB-lite"/>
    </source>
</evidence>
<name>A0A3L6Q7I0_PANMI</name>
<feature type="compositionally biased region" description="Basic and acidic residues" evidence="1">
    <location>
        <begin position="1"/>
        <end position="18"/>
    </location>
</feature>